<evidence type="ECO:0000256" key="2">
    <source>
        <dbReference type="ARBA" id="ARBA00022525"/>
    </source>
</evidence>
<dbReference type="GO" id="GO:0005581">
    <property type="term" value="C:collagen trimer"/>
    <property type="evidence" value="ECO:0007669"/>
    <property type="project" value="UniProtKB-KW"/>
</dbReference>
<evidence type="ECO:0000256" key="4">
    <source>
        <dbReference type="ARBA" id="ARBA00022737"/>
    </source>
</evidence>
<gene>
    <name evidence="9" type="ORF">SCUD_LOCUS6180</name>
</gene>
<evidence type="ECO:0000256" key="1">
    <source>
        <dbReference type="ARBA" id="ARBA00004302"/>
    </source>
</evidence>
<feature type="domain" description="Collagen IV NC1" evidence="8">
    <location>
        <begin position="1"/>
        <end position="69"/>
    </location>
</feature>
<sequence length="70" mass="8024">MEHFRYSPVIECNNNVGMCHYWSDAKVYYLRALNPNITQFEKPVGFVMKAAEGPVLNNVSKCRVCMKIPA</sequence>
<protein>
    <submittedName>
        <fullName evidence="11">Collagen IV NC1 domain-containing protein</fullName>
    </submittedName>
</protein>
<reference evidence="9 10" key="2">
    <citation type="submission" date="2018-11" db="EMBL/GenBank/DDBJ databases">
        <authorList>
            <consortium name="Pathogen Informatics"/>
        </authorList>
    </citation>
    <scope>NUCLEOTIDE SEQUENCE [LARGE SCALE GENOMIC DNA]</scope>
    <source>
        <strain evidence="9">Dakar</strain>
        <strain evidence="10">Dakar, Senegal</strain>
    </source>
</reference>
<dbReference type="STRING" id="6186.A0A183JTZ0"/>
<dbReference type="AlphaFoldDB" id="A0A183JTZ0"/>
<evidence type="ECO:0000256" key="7">
    <source>
        <dbReference type="ARBA" id="ARBA00023157"/>
    </source>
</evidence>
<proteinExistence type="predicted"/>
<evidence type="ECO:0000259" key="8">
    <source>
        <dbReference type="PROSITE" id="PS51403"/>
    </source>
</evidence>
<accession>A0A183JTZ0</accession>
<keyword evidence="5" id="KW-0084">Basement membrane</keyword>
<keyword evidence="3" id="KW-0272">Extracellular matrix</keyword>
<keyword evidence="4" id="KW-0677">Repeat</keyword>
<dbReference type="InterPro" id="IPR016187">
    <property type="entry name" value="CTDL_fold"/>
</dbReference>
<dbReference type="GO" id="GO:0005201">
    <property type="term" value="F:extracellular matrix structural constituent"/>
    <property type="evidence" value="ECO:0007669"/>
    <property type="project" value="InterPro"/>
</dbReference>
<keyword evidence="7" id="KW-1015">Disulfide bond</keyword>
<evidence type="ECO:0000256" key="6">
    <source>
        <dbReference type="ARBA" id="ARBA00023119"/>
    </source>
</evidence>
<dbReference type="GO" id="GO:0005604">
    <property type="term" value="C:basement membrane"/>
    <property type="evidence" value="ECO:0007669"/>
    <property type="project" value="UniProtKB-SubCell"/>
</dbReference>
<evidence type="ECO:0000313" key="10">
    <source>
        <dbReference type="Proteomes" id="UP000279833"/>
    </source>
</evidence>
<evidence type="ECO:0000313" key="9">
    <source>
        <dbReference type="EMBL" id="VDP01533.1"/>
    </source>
</evidence>
<evidence type="ECO:0000256" key="3">
    <source>
        <dbReference type="ARBA" id="ARBA00022530"/>
    </source>
</evidence>
<dbReference type="WBParaSite" id="SCUD_0000618001-mRNA-1">
    <property type="protein sequence ID" value="SCUD_0000618001-mRNA-1"/>
    <property type="gene ID" value="SCUD_0000618001"/>
</dbReference>
<reference evidence="11" key="1">
    <citation type="submission" date="2016-06" db="UniProtKB">
        <authorList>
            <consortium name="WormBaseParasite"/>
        </authorList>
    </citation>
    <scope>IDENTIFICATION</scope>
</reference>
<dbReference type="Pfam" id="PF01413">
    <property type="entry name" value="C4"/>
    <property type="match status" value="1"/>
</dbReference>
<dbReference type="InterPro" id="IPR001442">
    <property type="entry name" value="Collagen_IV_NC"/>
</dbReference>
<evidence type="ECO:0000313" key="11">
    <source>
        <dbReference type="WBParaSite" id="SCUD_0000618001-mRNA-1"/>
    </source>
</evidence>
<comment type="subcellular location">
    <subcellularLocation>
        <location evidence="1">Secreted</location>
        <location evidence="1">Extracellular space</location>
        <location evidence="1">Extracellular matrix</location>
        <location evidence="1">Basement membrane</location>
    </subcellularLocation>
</comment>
<keyword evidence="6" id="KW-0176">Collagen</keyword>
<organism evidence="11">
    <name type="scientific">Schistosoma curassoni</name>
    <dbReference type="NCBI Taxonomy" id="6186"/>
    <lineage>
        <taxon>Eukaryota</taxon>
        <taxon>Metazoa</taxon>
        <taxon>Spiralia</taxon>
        <taxon>Lophotrochozoa</taxon>
        <taxon>Platyhelminthes</taxon>
        <taxon>Trematoda</taxon>
        <taxon>Digenea</taxon>
        <taxon>Strigeidida</taxon>
        <taxon>Schistosomatoidea</taxon>
        <taxon>Schistosomatidae</taxon>
        <taxon>Schistosoma</taxon>
    </lineage>
</organism>
<dbReference type="SUPFAM" id="SSF56436">
    <property type="entry name" value="C-type lectin-like"/>
    <property type="match status" value="1"/>
</dbReference>
<evidence type="ECO:0000256" key="5">
    <source>
        <dbReference type="ARBA" id="ARBA00022869"/>
    </source>
</evidence>
<name>A0A183JTZ0_9TREM</name>
<keyword evidence="2" id="KW-0964">Secreted</keyword>
<dbReference type="PROSITE" id="PS51403">
    <property type="entry name" value="NC1_IV"/>
    <property type="match status" value="1"/>
</dbReference>
<dbReference type="EMBL" id="UZAK01012499">
    <property type="protein sequence ID" value="VDP01533.1"/>
    <property type="molecule type" value="Genomic_DNA"/>
</dbReference>
<keyword evidence="10" id="KW-1185">Reference proteome</keyword>
<dbReference type="InterPro" id="IPR036954">
    <property type="entry name" value="Collagen_IV_NC_sf"/>
</dbReference>
<dbReference type="Gene3D" id="2.170.240.10">
    <property type="entry name" value="Collagen IV, non-collagenous"/>
    <property type="match status" value="1"/>
</dbReference>
<dbReference type="Proteomes" id="UP000279833">
    <property type="component" value="Unassembled WGS sequence"/>
</dbReference>